<evidence type="ECO:0000256" key="2">
    <source>
        <dbReference type="PROSITE-ProRule" id="PRU01161"/>
    </source>
</evidence>
<dbReference type="InterPro" id="IPR002182">
    <property type="entry name" value="NB-ARC"/>
</dbReference>
<dbReference type="PANTHER" id="PTHR46082:SF6">
    <property type="entry name" value="AAA+ ATPASE DOMAIN-CONTAINING PROTEIN-RELATED"/>
    <property type="match status" value="1"/>
</dbReference>
<dbReference type="Pfam" id="PF00931">
    <property type="entry name" value="NB-ARC"/>
    <property type="match status" value="1"/>
</dbReference>
<evidence type="ECO:0000313" key="4">
    <source>
        <dbReference type="EMBL" id="KAF2795077.1"/>
    </source>
</evidence>
<evidence type="ECO:0000256" key="1">
    <source>
        <dbReference type="ARBA" id="ARBA00023098"/>
    </source>
</evidence>
<sequence>MTMQMLALQHGATEASPLDHSGLCLLSLDGGGVRGLSTLYILKGLMSQLNYERQKANLPRLKPCELFDIIGGTSTGGLIAIMLGRLEMDVDECIAAYIELMKTVFEKKSRIPFSLKGKTKARFDSVKLKGAVEKVVTDHKALTTTLFNDGTNRACKVFVCSIAHETKEIVRLRSYSLPDEHEPGTPPTICQAALATSAATSFFDPIDIGARRYADGGLGANNPVDEMEGEASNIWCADTGDLKPLVKCFISIGTGNPGKKVMEDNILAFLSKTLVGIATQTEETEKRFVAKWRQHYDQQRYFRYNVDQGLQDIGLAEYKQQGAIEAATNGYMNHQAQKFRTRDCVSNLKQKQNKTENSFAAMMHELNVLPSLGRQHVAREASWDVPFERNPHFVGRDSILKQLETLLSVHGQTGKAALYGLGGVGKTQIALEVAHRAREKDGDCSVLWVPATTPEKFQQSYFRIGQRLGIPGVDANERDVKKLVQEHLSQEKAGRWLLIMDNADDADMWLGSLGSETKDGLAYFLPKSSQGSILFTTRSRKIAVDLAHQNIIEVSEMDSETATQMLSTSLADKSLLQDYDDFIELLKQLTFLPLGIAQAAAYINKNGIILAEYLSLLQEQEESVIEILSEDFEDEGRYRDGKNAVATTWLISFTQIRRDNPLAFEYLSMMSCIDSKAIPLSFLPVGKSPKAKVDAIGTLTAYSFVSKQSADQSLDLHRLVHLATRNWLKNESSMIELEARAVKQLRQFLPSDDHSQSLRISRAYLPHAEFILDYSRTAMTTGSGLALGHRVGTCLVRDGRYNEAERLLSRVLEEREKMLGLENQLTLRTLSYFGYLLLRQGKYAEAEVRIRQVLEAQTKVLGPEDKATLTSFDDLGKVLELQGKLEEAQAIYQRTLEVREKVFGLKHPVILDSLERIGNLLRKQGKHNEAEEMARKTLEGLGEAYGAGSIHTLNSMTNLAKVLIERHKYEEAEELLQGVLKGCERLEGPENQRTLTNIALLAFLFHRQKNYSAASECYQQACGGLSKILGAHHPRTLSCYRNYNRLLKEMDSQ</sequence>
<dbReference type="SUPFAM" id="SSF52151">
    <property type="entry name" value="FabD/lysophospholipase-like"/>
    <property type="match status" value="1"/>
</dbReference>
<dbReference type="Gene3D" id="3.40.50.300">
    <property type="entry name" value="P-loop containing nucleotide triphosphate hydrolases"/>
    <property type="match status" value="1"/>
</dbReference>
<dbReference type="InterPro" id="IPR053137">
    <property type="entry name" value="NLR-like"/>
</dbReference>
<proteinExistence type="predicted"/>
<dbReference type="InterPro" id="IPR019734">
    <property type="entry name" value="TPR_rpt"/>
</dbReference>
<dbReference type="SUPFAM" id="SSF48452">
    <property type="entry name" value="TPR-like"/>
    <property type="match status" value="2"/>
</dbReference>
<dbReference type="Pfam" id="PF13424">
    <property type="entry name" value="TPR_12"/>
    <property type="match status" value="3"/>
</dbReference>
<evidence type="ECO:0000313" key="5">
    <source>
        <dbReference type="Proteomes" id="UP000799757"/>
    </source>
</evidence>
<keyword evidence="2" id="KW-0378">Hydrolase</keyword>
<dbReference type="GO" id="GO:0046486">
    <property type="term" value="P:glycerolipid metabolic process"/>
    <property type="evidence" value="ECO:0007669"/>
    <property type="project" value="UniProtKB-ARBA"/>
</dbReference>
<keyword evidence="5" id="KW-1185">Reference proteome</keyword>
<dbReference type="CDD" id="cd07216">
    <property type="entry name" value="Pat17_PNPLA8_PNPLA9_like3"/>
    <property type="match status" value="1"/>
</dbReference>
<dbReference type="EMBL" id="MU001870">
    <property type="protein sequence ID" value="KAF2795077.1"/>
    <property type="molecule type" value="Genomic_DNA"/>
</dbReference>
<dbReference type="Gene3D" id="3.40.1090.10">
    <property type="entry name" value="Cytosolic phospholipase A2 catalytic domain"/>
    <property type="match status" value="1"/>
</dbReference>
<dbReference type="InterPro" id="IPR011990">
    <property type="entry name" value="TPR-like_helical_dom_sf"/>
</dbReference>
<dbReference type="Gene3D" id="1.25.40.10">
    <property type="entry name" value="Tetratricopeptide repeat domain"/>
    <property type="match status" value="2"/>
</dbReference>
<dbReference type="Pfam" id="PF01734">
    <property type="entry name" value="Patatin"/>
    <property type="match status" value="1"/>
</dbReference>
<dbReference type="GO" id="GO:0016787">
    <property type="term" value="F:hydrolase activity"/>
    <property type="evidence" value="ECO:0007669"/>
    <property type="project" value="UniProtKB-UniRule"/>
</dbReference>
<dbReference type="InterPro" id="IPR002641">
    <property type="entry name" value="PNPLA_dom"/>
</dbReference>
<feature type="short sequence motif" description="GXGXXG" evidence="2">
    <location>
        <begin position="30"/>
        <end position="35"/>
    </location>
</feature>
<feature type="active site" description="Proton acceptor" evidence="2">
    <location>
        <position position="215"/>
    </location>
</feature>
<dbReference type="AlphaFoldDB" id="A0A6A6XHG4"/>
<dbReference type="GO" id="GO:0043531">
    <property type="term" value="F:ADP binding"/>
    <property type="evidence" value="ECO:0007669"/>
    <property type="project" value="InterPro"/>
</dbReference>
<dbReference type="PANTHER" id="PTHR46082">
    <property type="entry name" value="ATP/GTP-BINDING PROTEIN-RELATED"/>
    <property type="match status" value="1"/>
</dbReference>
<feature type="active site" description="Nucleophile" evidence="2">
    <location>
        <position position="74"/>
    </location>
</feature>
<dbReference type="SMART" id="SM00028">
    <property type="entry name" value="TPR"/>
    <property type="match status" value="4"/>
</dbReference>
<gene>
    <name evidence="4" type="ORF">K505DRAFT_324333</name>
</gene>
<dbReference type="SUPFAM" id="SSF52540">
    <property type="entry name" value="P-loop containing nucleoside triphosphate hydrolases"/>
    <property type="match status" value="1"/>
</dbReference>
<dbReference type="InterPro" id="IPR016035">
    <property type="entry name" value="Acyl_Trfase/lysoPLipase"/>
</dbReference>
<protein>
    <submittedName>
        <fullName evidence="4">FabD/lysophospholipase-like protein</fullName>
    </submittedName>
</protein>
<keyword evidence="2" id="KW-0442">Lipid degradation</keyword>
<organism evidence="4 5">
    <name type="scientific">Melanomma pulvis-pyrius CBS 109.77</name>
    <dbReference type="NCBI Taxonomy" id="1314802"/>
    <lineage>
        <taxon>Eukaryota</taxon>
        <taxon>Fungi</taxon>
        <taxon>Dikarya</taxon>
        <taxon>Ascomycota</taxon>
        <taxon>Pezizomycotina</taxon>
        <taxon>Dothideomycetes</taxon>
        <taxon>Pleosporomycetidae</taxon>
        <taxon>Pleosporales</taxon>
        <taxon>Melanommataceae</taxon>
        <taxon>Melanomma</taxon>
    </lineage>
</organism>
<reference evidence="4" key="1">
    <citation type="journal article" date="2020" name="Stud. Mycol.">
        <title>101 Dothideomycetes genomes: a test case for predicting lifestyles and emergence of pathogens.</title>
        <authorList>
            <person name="Haridas S."/>
            <person name="Albert R."/>
            <person name="Binder M."/>
            <person name="Bloem J."/>
            <person name="Labutti K."/>
            <person name="Salamov A."/>
            <person name="Andreopoulos B."/>
            <person name="Baker S."/>
            <person name="Barry K."/>
            <person name="Bills G."/>
            <person name="Bluhm B."/>
            <person name="Cannon C."/>
            <person name="Castanera R."/>
            <person name="Culley D."/>
            <person name="Daum C."/>
            <person name="Ezra D."/>
            <person name="Gonzalez J."/>
            <person name="Henrissat B."/>
            <person name="Kuo A."/>
            <person name="Liang C."/>
            <person name="Lipzen A."/>
            <person name="Lutzoni F."/>
            <person name="Magnuson J."/>
            <person name="Mondo S."/>
            <person name="Nolan M."/>
            <person name="Ohm R."/>
            <person name="Pangilinan J."/>
            <person name="Park H.-J."/>
            <person name="Ramirez L."/>
            <person name="Alfaro M."/>
            <person name="Sun H."/>
            <person name="Tritt A."/>
            <person name="Yoshinaga Y."/>
            <person name="Zwiers L.-H."/>
            <person name="Turgeon B."/>
            <person name="Goodwin S."/>
            <person name="Spatafora J."/>
            <person name="Crous P."/>
            <person name="Grigoriev I."/>
        </authorList>
    </citation>
    <scope>NUCLEOTIDE SEQUENCE</scope>
    <source>
        <strain evidence="4">CBS 109.77</strain>
    </source>
</reference>
<accession>A0A6A6XHG4</accession>
<dbReference type="OrthoDB" id="1658288at2759"/>
<dbReference type="PROSITE" id="PS51635">
    <property type="entry name" value="PNPLA"/>
    <property type="match status" value="1"/>
</dbReference>
<feature type="short sequence motif" description="GXSXG" evidence="2">
    <location>
        <begin position="72"/>
        <end position="76"/>
    </location>
</feature>
<feature type="domain" description="PNPLA" evidence="3">
    <location>
        <begin position="26"/>
        <end position="228"/>
    </location>
</feature>
<dbReference type="GO" id="GO:0016042">
    <property type="term" value="P:lipid catabolic process"/>
    <property type="evidence" value="ECO:0007669"/>
    <property type="project" value="UniProtKB-UniRule"/>
</dbReference>
<name>A0A6A6XHG4_9PLEO</name>
<keyword evidence="1 2" id="KW-0443">Lipid metabolism</keyword>
<evidence type="ECO:0000259" key="3">
    <source>
        <dbReference type="PROSITE" id="PS51635"/>
    </source>
</evidence>
<dbReference type="InterPro" id="IPR027417">
    <property type="entry name" value="P-loop_NTPase"/>
</dbReference>
<feature type="short sequence motif" description="DGA/G" evidence="2">
    <location>
        <begin position="215"/>
        <end position="217"/>
    </location>
</feature>
<dbReference type="Proteomes" id="UP000799757">
    <property type="component" value="Unassembled WGS sequence"/>
</dbReference>